<keyword evidence="2" id="KW-0472">Membrane</keyword>
<dbReference type="EMBL" id="JAGTTL010000001">
    <property type="protein sequence ID" value="KAK6328829.1"/>
    <property type="molecule type" value="Genomic_DNA"/>
</dbReference>
<gene>
    <name evidence="3" type="ORF">J4Q44_G00008070</name>
</gene>
<feature type="transmembrane region" description="Helical" evidence="2">
    <location>
        <begin position="385"/>
        <end position="407"/>
    </location>
</feature>
<proteinExistence type="predicted"/>
<comment type="caution">
    <text evidence="3">The sequence shown here is derived from an EMBL/GenBank/DDBJ whole genome shotgun (WGS) entry which is preliminary data.</text>
</comment>
<dbReference type="Proteomes" id="UP001356427">
    <property type="component" value="Unassembled WGS sequence"/>
</dbReference>
<sequence length="425" mass="47315">MLTSPWGGEAALSDVERSFALLRFRELYWGPGQRIHHDTLTGYSDGGAHFSSGALEDLAFGPETLPPNQQDWIRVRELRGLRWGGSWGDVFLSILSKVYEELLPFQWCCIQSPLCHLYLAKTLLDRCQGYGWVSRLLHKSGQGNTGHCIFTLQRETGELETDGQVRRVPAVVRMAAFHQGIGKVKWRCAESERDWGSWWKMWRCGAPYLGQWRCTPGGCTWRVDGGDGGQQLAALVEVPQTFYSWTVGLLGFWSSNHTDDFLQSDGKLMIFPNITFPWRSVCTPLACPGTCLCSPAFLSFPIVTEPTVIRCKVKSTVHMQISAQDANTISFSLLFPRPPQAFVGKRDSANPPEPGSWRRETETDLGGLNRTGIDGAQVAEDKKPLILGLVLGIGIPFLLLLAALACICRSRKKTQGTVLRSRTKP</sequence>
<name>A0AAN8MGK9_9TELE</name>
<evidence type="ECO:0000313" key="3">
    <source>
        <dbReference type="EMBL" id="KAK6328829.1"/>
    </source>
</evidence>
<evidence type="ECO:0000313" key="4">
    <source>
        <dbReference type="Proteomes" id="UP001356427"/>
    </source>
</evidence>
<organism evidence="3 4">
    <name type="scientific">Coregonus suidteri</name>
    <dbReference type="NCBI Taxonomy" id="861788"/>
    <lineage>
        <taxon>Eukaryota</taxon>
        <taxon>Metazoa</taxon>
        <taxon>Chordata</taxon>
        <taxon>Craniata</taxon>
        <taxon>Vertebrata</taxon>
        <taxon>Euteleostomi</taxon>
        <taxon>Actinopterygii</taxon>
        <taxon>Neopterygii</taxon>
        <taxon>Teleostei</taxon>
        <taxon>Protacanthopterygii</taxon>
        <taxon>Salmoniformes</taxon>
        <taxon>Salmonidae</taxon>
        <taxon>Coregoninae</taxon>
        <taxon>Coregonus</taxon>
    </lineage>
</organism>
<accession>A0AAN8MGK9</accession>
<reference evidence="3 4" key="1">
    <citation type="submission" date="2021-04" db="EMBL/GenBank/DDBJ databases">
        <authorList>
            <person name="De Guttry C."/>
            <person name="Zahm M."/>
            <person name="Klopp C."/>
            <person name="Cabau C."/>
            <person name="Louis A."/>
            <person name="Berthelot C."/>
            <person name="Parey E."/>
            <person name="Roest Crollius H."/>
            <person name="Montfort J."/>
            <person name="Robinson-Rechavi M."/>
            <person name="Bucao C."/>
            <person name="Bouchez O."/>
            <person name="Gislard M."/>
            <person name="Lluch J."/>
            <person name="Milhes M."/>
            <person name="Lampietro C."/>
            <person name="Lopez Roques C."/>
            <person name="Donnadieu C."/>
            <person name="Braasch I."/>
            <person name="Desvignes T."/>
            <person name="Postlethwait J."/>
            <person name="Bobe J."/>
            <person name="Wedekind C."/>
            <person name="Guiguen Y."/>
        </authorList>
    </citation>
    <scope>NUCLEOTIDE SEQUENCE [LARGE SCALE GENOMIC DNA]</scope>
    <source>
        <strain evidence="3">Cs_M1</strain>
        <tissue evidence="3">Blood</tissue>
    </source>
</reference>
<evidence type="ECO:0000256" key="2">
    <source>
        <dbReference type="SAM" id="Phobius"/>
    </source>
</evidence>
<evidence type="ECO:0000256" key="1">
    <source>
        <dbReference type="SAM" id="MobiDB-lite"/>
    </source>
</evidence>
<keyword evidence="2" id="KW-0812">Transmembrane</keyword>
<protein>
    <submittedName>
        <fullName evidence="3">Uncharacterized protein</fullName>
    </submittedName>
</protein>
<keyword evidence="2" id="KW-1133">Transmembrane helix</keyword>
<keyword evidence="4" id="KW-1185">Reference proteome</keyword>
<dbReference type="AlphaFoldDB" id="A0AAN8MGK9"/>
<feature type="region of interest" description="Disordered" evidence="1">
    <location>
        <begin position="344"/>
        <end position="365"/>
    </location>
</feature>